<protein>
    <submittedName>
        <fullName evidence="1">Uncharacterized protein</fullName>
    </submittedName>
</protein>
<dbReference type="RefSeq" id="XP_002116698.1">
    <property type="nucleotide sequence ID" value="XM_002116662.1"/>
</dbReference>
<keyword evidence="2" id="KW-1185">Reference proteome</keyword>
<evidence type="ECO:0000313" key="2">
    <source>
        <dbReference type="Proteomes" id="UP000009022"/>
    </source>
</evidence>
<sequence length="163" mass="18403">MPTPDDRLDAIDNIKEKISLTVQESVEILGGMISDFCENSLRDVEYRSPIILMKGTKRNHGPLLPQSEKILSNLTYNIGKIIMTGGLLDQLTTCSMSASKNKACSFVKLHHNFHKILANLLPVLYPTQCKERQMKHFKEDGSLPLHIGFANCLTYCKIIKKEK</sequence>
<gene>
    <name evidence="1" type="ORF">TRIADDRAFT_60732</name>
</gene>
<dbReference type="AlphaFoldDB" id="B3S982"/>
<dbReference type="Proteomes" id="UP000009022">
    <property type="component" value="Unassembled WGS sequence"/>
</dbReference>
<dbReference type="KEGG" id="tad:TRIADDRAFT_60732"/>
<dbReference type="CTD" id="6757911"/>
<reference evidence="1 2" key="1">
    <citation type="journal article" date="2008" name="Nature">
        <title>The Trichoplax genome and the nature of placozoans.</title>
        <authorList>
            <person name="Srivastava M."/>
            <person name="Begovic E."/>
            <person name="Chapman J."/>
            <person name="Putnam N.H."/>
            <person name="Hellsten U."/>
            <person name="Kawashima T."/>
            <person name="Kuo A."/>
            <person name="Mitros T."/>
            <person name="Salamov A."/>
            <person name="Carpenter M.L."/>
            <person name="Signorovitch A.Y."/>
            <person name="Moreno M.A."/>
            <person name="Kamm K."/>
            <person name="Grimwood J."/>
            <person name="Schmutz J."/>
            <person name="Shapiro H."/>
            <person name="Grigoriev I.V."/>
            <person name="Buss L.W."/>
            <person name="Schierwater B."/>
            <person name="Dellaporta S.L."/>
            <person name="Rokhsar D.S."/>
        </authorList>
    </citation>
    <scope>NUCLEOTIDE SEQUENCE [LARGE SCALE GENOMIC DNA]</scope>
    <source>
        <strain evidence="1 2">Grell-BS-1999</strain>
    </source>
</reference>
<dbReference type="HOGENOM" id="CLU_1629202_0_0_1"/>
<name>B3S982_TRIAD</name>
<accession>B3S982</accession>
<dbReference type="InParanoid" id="B3S982"/>
<dbReference type="GeneID" id="6757911"/>
<organism evidence="1 2">
    <name type="scientific">Trichoplax adhaerens</name>
    <name type="common">Trichoplax reptans</name>
    <dbReference type="NCBI Taxonomy" id="10228"/>
    <lineage>
        <taxon>Eukaryota</taxon>
        <taxon>Metazoa</taxon>
        <taxon>Placozoa</taxon>
        <taxon>Uniplacotomia</taxon>
        <taxon>Trichoplacea</taxon>
        <taxon>Trichoplacidae</taxon>
        <taxon>Trichoplax</taxon>
    </lineage>
</organism>
<dbReference type="EMBL" id="DS985257">
    <property type="protein sequence ID" value="EDV20757.1"/>
    <property type="molecule type" value="Genomic_DNA"/>
</dbReference>
<proteinExistence type="predicted"/>
<evidence type="ECO:0000313" key="1">
    <source>
        <dbReference type="EMBL" id="EDV20757.1"/>
    </source>
</evidence>